<dbReference type="SUPFAM" id="SSF51735">
    <property type="entry name" value="NAD(P)-binding Rossmann-fold domains"/>
    <property type="match status" value="1"/>
</dbReference>
<evidence type="ECO:0000256" key="1">
    <source>
        <dbReference type="ARBA" id="ARBA00006484"/>
    </source>
</evidence>
<dbReference type="PRINTS" id="PR00080">
    <property type="entry name" value="SDRFAMILY"/>
</dbReference>
<accession>A0A1L8TPT3</accession>
<dbReference type="STRING" id="249189.RV04_GL001298"/>
<dbReference type="AlphaFoldDB" id="A0A1L8TPT3"/>
<dbReference type="InterPro" id="IPR020904">
    <property type="entry name" value="Sc_DH/Rdtase_CS"/>
</dbReference>
<gene>
    <name evidence="4" type="ORF">RV04_GL001298</name>
</gene>
<organism evidence="4 5">
    <name type="scientific">Enterococcus hermanniensis</name>
    <dbReference type="NCBI Taxonomy" id="249189"/>
    <lineage>
        <taxon>Bacteria</taxon>
        <taxon>Bacillati</taxon>
        <taxon>Bacillota</taxon>
        <taxon>Bacilli</taxon>
        <taxon>Lactobacillales</taxon>
        <taxon>Enterococcaceae</taxon>
        <taxon>Enterococcus</taxon>
    </lineage>
</organism>
<dbReference type="InterPro" id="IPR036291">
    <property type="entry name" value="NAD(P)-bd_dom_sf"/>
</dbReference>
<comment type="caution">
    <text evidence="4">The sequence shown here is derived from an EMBL/GenBank/DDBJ whole genome shotgun (WGS) entry which is preliminary data.</text>
</comment>
<dbReference type="PANTHER" id="PTHR44169:SF14">
    <property type="entry name" value="PROTEIN DLTE"/>
    <property type="match status" value="1"/>
</dbReference>
<dbReference type="EMBL" id="JXKQ01000003">
    <property type="protein sequence ID" value="OJG46132.1"/>
    <property type="molecule type" value="Genomic_DNA"/>
</dbReference>
<evidence type="ECO:0000313" key="4">
    <source>
        <dbReference type="EMBL" id="OJG46132.1"/>
    </source>
</evidence>
<sequence>MAKQLLALGNTVIVTGRNKEKMNQAKEQYPKLHTYSVEVTDIDSIQDLYEQVTRDFPTLNVLINNAGMMNAIKFQTAKAKGIADEVNTNLAGPILMTQIFLPHLLQQKEAAILNVNSGIAYFAFDKAPIYSASKLGLHSYTQSLRKQLKKTPVKVFELAPPRTSKPMFSGTEEDNASVDRVPEVPISEVVRKMIDGIKKNRETIVPGMSKLLKLVGKIQL</sequence>
<dbReference type="PRINTS" id="PR00081">
    <property type="entry name" value="GDHRDH"/>
</dbReference>
<comment type="similarity">
    <text evidence="1 3">Belongs to the short-chain dehydrogenases/reductases (SDR) family.</text>
</comment>
<dbReference type="PANTHER" id="PTHR44169">
    <property type="entry name" value="NADPH-DEPENDENT 1-ACYLDIHYDROXYACETONE PHOSPHATE REDUCTASE"/>
    <property type="match status" value="1"/>
</dbReference>
<dbReference type="GO" id="GO:0000140">
    <property type="term" value="F:acylglycerone-phosphate reductase (NADP+) activity"/>
    <property type="evidence" value="ECO:0007669"/>
    <property type="project" value="TreeGrafter"/>
</dbReference>
<keyword evidence="5" id="KW-1185">Reference proteome</keyword>
<dbReference type="PROSITE" id="PS00061">
    <property type="entry name" value="ADH_SHORT"/>
    <property type="match status" value="1"/>
</dbReference>
<keyword evidence="2" id="KW-0560">Oxidoreductase</keyword>
<dbReference type="Gene3D" id="3.40.50.720">
    <property type="entry name" value="NAD(P)-binding Rossmann-like Domain"/>
    <property type="match status" value="1"/>
</dbReference>
<evidence type="ECO:0000256" key="2">
    <source>
        <dbReference type="ARBA" id="ARBA00023002"/>
    </source>
</evidence>
<reference evidence="4 5" key="1">
    <citation type="submission" date="2014-12" db="EMBL/GenBank/DDBJ databases">
        <title>Draft genome sequences of 29 type strains of Enterococci.</title>
        <authorList>
            <person name="Zhong Z."/>
            <person name="Sun Z."/>
            <person name="Liu W."/>
            <person name="Zhang W."/>
            <person name="Zhang H."/>
        </authorList>
    </citation>
    <scope>NUCLEOTIDE SEQUENCE [LARGE SCALE GENOMIC DNA]</scope>
    <source>
        <strain evidence="4 5">DSM 17122</strain>
    </source>
</reference>
<dbReference type="InterPro" id="IPR002347">
    <property type="entry name" value="SDR_fam"/>
</dbReference>
<dbReference type="Proteomes" id="UP000182077">
    <property type="component" value="Unassembled WGS sequence"/>
</dbReference>
<dbReference type="GO" id="GO:0005811">
    <property type="term" value="C:lipid droplet"/>
    <property type="evidence" value="ECO:0007669"/>
    <property type="project" value="TreeGrafter"/>
</dbReference>
<evidence type="ECO:0000313" key="5">
    <source>
        <dbReference type="Proteomes" id="UP000182077"/>
    </source>
</evidence>
<dbReference type="Pfam" id="PF00106">
    <property type="entry name" value="adh_short"/>
    <property type="match status" value="1"/>
</dbReference>
<evidence type="ECO:0000256" key="3">
    <source>
        <dbReference type="RuleBase" id="RU000363"/>
    </source>
</evidence>
<dbReference type="GO" id="GO:0019433">
    <property type="term" value="P:triglyceride catabolic process"/>
    <property type="evidence" value="ECO:0007669"/>
    <property type="project" value="TreeGrafter"/>
</dbReference>
<name>A0A1L8TPT3_9ENTE</name>
<protein>
    <submittedName>
        <fullName evidence="4">Short-chain dehydrogenase</fullName>
    </submittedName>
</protein>
<proteinExistence type="inferred from homology"/>
<dbReference type="GO" id="GO:0006654">
    <property type="term" value="P:phosphatidic acid biosynthetic process"/>
    <property type="evidence" value="ECO:0007669"/>
    <property type="project" value="TreeGrafter"/>
</dbReference>
<dbReference type="GO" id="GO:0004806">
    <property type="term" value="F:triacylglycerol lipase activity"/>
    <property type="evidence" value="ECO:0007669"/>
    <property type="project" value="TreeGrafter"/>
</dbReference>